<organism evidence="1 2">
    <name type="scientific">Polyplosphaeria fusca</name>
    <dbReference type="NCBI Taxonomy" id="682080"/>
    <lineage>
        <taxon>Eukaryota</taxon>
        <taxon>Fungi</taxon>
        <taxon>Dikarya</taxon>
        <taxon>Ascomycota</taxon>
        <taxon>Pezizomycotina</taxon>
        <taxon>Dothideomycetes</taxon>
        <taxon>Pleosporomycetidae</taxon>
        <taxon>Pleosporales</taxon>
        <taxon>Tetraplosphaeriaceae</taxon>
        <taxon>Polyplosphaeria</taxon>
    </lineage>
</organism>
<dbReference type="Proteomes" id="UP000799444">
    <property type="component" value="Unassembled WGS sequence"/>
</dbReference>
<dbReference type="AlphaFoldDB" id="A0A9P4R2D1"/>
<dbReference type="EMBL" id="ML996134">
    <property type="protein sequence ID" value="KAF2735548.1"/>
    <property type="molecule type" value="Genomic_DNA"/>
</dbReference>
<protein>
    <submittedName>
        <fullName evidence="1">Uncharacterized protein</fullName>
    </submittedName>
</protein>
<keyword evidence="2" id="KW-1185">Reference proteome</keyword>
<comment type="caution">
    <text evidence="1">The sequence shown here is derived from an EMBL/GenBank/DDBJ whole genome shotgun (WGS) entry which is preliminary data.</text>
</comment>
<gene>
    <name evidence="1" type="ORF">EJ04DRAFT_192584</name>
</gene>
<accession>A0A9P4R2D1</accession>
<proteinExistence type="predicted"/>
<name>A0A9P4R2D1_9PLEO</name>
<sequence length="151" mass="17447">MYEALSLLDEGMNPKSFSLWFDGPTEFLQQVWDCLRQVAAFYYAILERAGNQQPKIRSIRFGSQDDLRFDRLRRTIRMIEDIMTGDSIIHFPSGVRLGTPGDLKQDARRLAEFVAREPKSICKQHVFDTMNKLLNLPAELSSKESLLEDYA</sequence>
<evidence type="ECO:0000313" key="2">
    <source>
        <dbReference type="Proteomes" id="UP000799444"/>
    </source>
</evidence>
<evidence type="ECO:0000313" key="1">
    <source>
        <dbReference type="EMBL" id="KAF2735548.1"/>
    </source>
</evidence>
<reference evidence="1" key="1">
    <citation type="journal article" date="2020" name="Stud. Mycol.">
        <title>101 Dothideomycetes genomes: a test case for predicting lifestyles and emergence of pathogens.</title>
        <authorList>
            <person name="Haridas S."/>
            <person name="Albert R."/>
            <person name="Binder M."/>
            <person name="Bloem J."/>
            <person name="Labutti K."/>
            <person name="Salamov A."/>
            <person name="Andreopoulos B."/>
            <person name="Baker S."/>
            <person name="Barry K."/>
            <person name="Bills G."/>
            <person name="Bluhm B."/>
            <person name="Cannon C."/>
            <person name="Castanera R."/>
            <person name="Culley D."/>
            <person name="Daum C."/>
            <person name="Ezra D."/>
            <person name="Gonzalez J."/>
            <person name="Henrissat B."/>
            <person name="Kuo A."/>
            <person name="Liang C."/>
            <person name="Lipzen A."/>
            <person name="Lutzoni F."/>
            <person name="Magnuson J."/>
            <person name="Mondo S."/>
            <person name="Nolan M."/>
            <person name="Ohm R."/>
            <person name="Pangilinan J."/>
            <person name="Park H.-J."/>
            <person name="Ramirez L."/>
            <person name="Alfaro M."/>
            <person name="Sun H."/>
            <person name="Tritt A."/>
            <person name="Yoshinaga Y."/>
            <person name="Zwiers L.-H."/>
            <person name="Turgeon B."/>
            <person name="Goodwin S."/>
            <person name="Spatafora J."/>
            <person name="Crous P."/>
            <person name="Grigoriev I."/>
        </authorList>
    </citation>
    <scope>NUCLEOTIDE SEQUENCE</scope>
    <source>
        <strain evidence="1">CBS 125425</strain>
    </source>
</reference>